<reference evidence="3" key="1">
    <citation type="journal article" date="2019" name="Int. J. Syst. Evol. Microbiol.">
        <title>The Global Catalogue of Microorganisms (GCM) 10K type strain sequencing project: providing services to taxonomists for standard genome sequencing and annotation.</title>
        <authorList>
            <consortium name="The Broad Institute Genomics Platform"/>
            <consortium name="The Broad Institute Genome Sequencing Center for Infectious Disease"/>
            <person name="Wu L."/>
            <person name="Ma J."/>
        </authorList>
    </citation>
    <scope>NUCLEOTIDE SEQUENCE [LARGE SCALE GENOMIC DNA]</scope>
    <source>
        <strain evidence="3">JCM 17555</strain>
    </source>
</reference>
<dbReference type="SUPFAM" id="SSF54197">
    <property type="entry name" value="HIT-like"/>
    <property type="match status" value="1"/>
</dbReference>
<evidence type="ECO:0000313" key="3">
    <source>
        <dbReference type="Proteomes" id="UP001501337"/>
    </source>
</evidence>
<accession>A0ABP7NPW2</accession>
<keyword evidence="3" id="KW-1185">Reference proteome</keyword>
<dbReference type="InterPro" id="IPR026026">
    <property type="entry name" value="HIT_Hint"/>
</dbReference>
<dbReference type="InterPro" id="IPR036265">
    <property type="entry name" value="HIT-like_sf"/>
</dbReference>
<dbReference type="RefSeq" id="WP_344803429.1">
    <property type="nucleotide sequence ID" value="NZ_BAABBO010000001.1"/>
</dbReference>
<evidence type="ECO:0000259" key="1">
    <source>
        <dbReference type="Pfam" id="PF01230"/>
    </source>
</evidence>
<dbReference type="Gene3D" id="3.30.428.10">
    <property type="entry name" value="HIT-like"/>
    <property type="match status" value="1"/>
</dbReference>
<protein>
    <submittedName>
        <fullName evidence="2">HIT domain-containing protein</fullName>
    </submittedName>
</protein>
<comment type="caution">
    <text evidence="2">The sequence shown here is derived from an EMBL/GenBank/DDBJ whole genome shotgun (WGS) entry which is preliminary data.</text>
</comment>
<dbReference type="InterPro" id="IPR011146">
    <property type="entry name" value="HIT-like"/>
</dbReference>
<proteinExistence type="predicted"/>
<gene>
    <name evidence="2" type="ORF">GCM10022278_07640</name>
</gene>
<name>A0ABP7NPW2_9GAMM</name>
<organism evidence="2 3">
    <name type="scientific">Allohahella marinimesophila</name>
    <dbReference type="NCBI Taxonomy" id="1054972"/>
    <lineage>
        <taxon>Bacteria</taxon>
        <taxon>Pseudomonadati</taxon>
        <taxon>Pseudomonadota</taxon>
        <taxon>Gammaproteobacteria</taxon>
        <taxon>Oceanospirillales</taxon>
        <taxon>Hahellaceae</taxon>
        <taxon>Allohahella</taxon>
    </lineage>
</organism>
<feature type="domain" description="HIT" evidence="1">
    <location>
        <begin position="18"/>
        <end position="107"/>
    </location>
</feature>
<evidence type="ECO:0000313" key="2">
    <source>
        <dbReference type="EMBL" id="GAA3950963.1"/>
    </source>
</evidence>
<dbReference type="PIRSF" id="PIRSF000714">
    <property type="entry name" value="HIT"/>
    <property type="match status" value="1"/>
</dbReference>
<dbReference type="Proteomes" id="UP001501337">
    <property type="component" value="Unassembled WGS sequence"/>
</dbReference>
<dbReference type="Pfam" id="PF01230">
    <property type="entry name" value="HIT"/>
    <property type="match status" value="1"/>
</dbReference>
<sequence length="157" mass="17155">MSAEVVAAEGFELDHRIERDTVLVGRLGICEVRLMNDSAYPWCLLVPMVADATELHELTRIQRCSINDTSCLLATVMMGLFSGEKMNVAALGNVVPQLHIHHIVRFSDDQAWPGPVWGRFPATPYEPEALSLRVADLRAALSLDDTGPIASLTDNAG</sequence>
<dbReference type="EMBL" id="BAABBO010000001">
    <property type="protein sequence ID" value="GAA3950963.1"/>
    <property type="molecule type" value="Genomic_DNA"/>
</dbReference>